<dbReference type="PANTHER" id="PTHR43055">
    <property type="entry name" value="FORMATE-DEPENDENT PHOSPHORIBOSYLGLYCINAMIDE FORMYLTRANSFERASE"/>
    <property type="match status" value="1"/>
</dbReference>
<dbReference type="EMBL" id="LNQE01001561">
    <property type="protein sequence ID" value="KUG15358.1"/>
    <property type="molecule type" value="Genomic_DNA"/>
</dbReference>
<feature type="domain" description="ATP-grasp" evidence="4">
    <location>
        <begin position="81"/>
        <end position="272"/>
    </location>
</feature>
<evidence type="ECO:0000256" key="1">
    <source>
        <dbReference type="ARBA" id="ARBA00022598"/>
    </source>
</evidence>
<gene>
    <name evidence="5" type="ORF">ASZ90_014996</name>
</gene>
<dbReference type="SUPFAM" id="SSF56059">
    <property type="entry name" value="Glutathione synthetase ATP-binding domain-like"/>
    <property type="match status" value="1"/>
</dbReference>
<evidence type="ECO:0000259" key="4">
    <source>
        <dbReference type="PROSITE" id="PS50975"/>
    </source>
</evidence>
<evidence type="ECO:0000256" key="3">
    <source>
        <dbReference type="ARBA" id="ARBA00022840"/>
    </source>
</evidence>
<dbReference type="GO" id="GO:0016874">
    <property type="term" value="F:ligase activity"/>
    <property type="evidence" value="ECO:0007669"/>
    <property type="project" value="UniProtKB-KW"/>
</dbReference>
<sequence>MKRTVLVAGFATRHVAQSAYGAGYEVYAVDHFCDQDLSFYARDALAFSELDELEGAVEEMCTRHAPDLLVVTSGAEALSSRELCGTSPAKVDRFLDKLATHRFFDELGIPAPHLLAAGTYPAMLKPRRGSGGWRNAVVQGDDDYRAWMGEYGEIPHLAEEVVQGTPASVCCLATGSSAVAIAGNLQILRGAGQARFGFSGSLTPYPGDAEAMVGYAEHIAAKSGCCGTIGIDFMAGESIHAIEVNPRFQATLDTIELATGMNLFSAHVAACQGTLPEKKPVFRQVAVRTILFAEREMEVGANLACLSPMIADIPWPGTFFEEGQAVVSVYGWGSRQQDAMHMLDKHIRRVQQYMGGRLYGRGP</sequence>
<name>A0A0W8F3P5_9ZZZZ</name>
<dbReference type="InterPro" id="IPR003806">
    <property type="entry name" value="ATP-grasp_PylC-type"/>
</dbReference>
<dbReference type="GO" id="GO:0005829">
    <property type="term" value="C:cytosol"/>
    <property type="evidence" value="ECO:0007669"/>
    <property type="project" value="TreeGrafter"/>
</dbReference>
<dbReference type="InterPro" id="IPR011761">
    <property type="entry name" value="ATP-grasp"/>
</dbReference>
<dbReference type="AlphaFoldDB" id="A0A0W8F3P5"/>
<keyword evidence="3" id="KW-0067">ATP-binding</keyword>
<dbReference type="PANTHER" id="PTHR43055:SF1">
    <property type="entry name" value="FORMATE-DEPENDENT PHOSPHORIBOSYLGLYCINAMIDE FORMYLTRANSFERASE"/>
    <property type="match status" value="1"/>
</dbReference>
<organism evidence="5">
    <name type="scientific">hydrocarbon metagenome</name>
    <dbReference type="NCBI Taxonomy" id="938273"/>
    <lineage>
        <taxon>unclassified sequences</taxon>
        <taxon>metagenomes</taxon>
        <taxon>ecological metagenomes</taxon>
    </lineage>
</organism>
<dbReference type="Gene3D" id="3.30.470.20">
    <property type="entry name" value="ATP-grasp fold, B domain"/>
    <property type="match status" value="1"/>
</dbReference>
<keyword evidence="1" id="KW-0436">Ligase</keyword>
<reference evidence="5" key="1">
    <citation type="journal article" date="2015" name="Proc. Natl. Acad. Sci. U.S.A.">
        <title>Networks of energetic and metabolic interactions define dynamics in microbial communities.</title>
        <authorList>
            <person name="Embree M."/>
            <person name="Liu J.K."/>
            <person name="Al-Bassam M.M."/>
            <person name="Zengler K."/>
        </authorList>
    </citation>
    <scope>NUCLEOTIDE SEQUENCE</scope>
</reference>
<accession>A0A0W8F3P5</accession>
<dbReference type="GO" id="GO:0046872">
    <property type="term" value="F:metal ion binding"/>
    <property type="evidence" value="ECO:0007669"/>
    <property type="project" value="InterPro"/>
</dbReference>
<proteinExistence type="predicted"/>
<dbReference type="GO" id="GO:0005524">
    <property type="term" value="F:ATP binding"/>
    <property type="evidence" value="ECO:0007669"/>
    <property type="project" value="UniProtKB-KW"/>
</dbReference>
<protein>
    <recommendedName>
        <fullName evidence="4">ATP-grasp domain-containing protein</fullName>
    </recommendedName>
</protein>
<keyword evidence="2" id="KW-0547">Nucleotide-binding</keyword>
<comment type="caution">
    <text evidence="5">The sequence shown here is derived from an EMBL/GenBank/DDBJ whole genome shotgun (WGS) entry which is preliminary data.</text>
</comment>
<evidence type="ECO:0000313" key="5">
    <source>
        <dbReference type="EMBL" id="KUG15358.1"/>
    </source>
</evidence>
<dbReference type="Pfam" id="PF02655">
    <property type="entry name" value="ATP-grasp_3"/>
    <property type="match status" value="1"/>
</dbReference>
<dbReference type="PROSITE" id="PS50975">
    <property type="entry name" value="ATP_GRASP"/>
    <property type="match status" value="1"/>
</dbReference>
<evidence type="ECO:0000256" key="2">
    <source>
        <dbReference type="ARBA" id="ARBA00022741"/>
    </source>
</evidence>